<feature type="compositionally biased region" description="Basic and acidic residues" evidence="1">
    <location>
        <begin position="53"/>
        <end position="70"/>
    </location>
</feature>
<accession>A0A9N7MDH3</accession>
<dbReference type="SUPFAM" id="SSF47473">
    <property type="entry name" value="EF-hand"/>
    <property type="match status" value="1"/>
</dbReference>
<reference evidence="3" key="1">
    <citation type="submission" date="2019-12" db="EMBL/GenBank/DDBJ databases">
        <authorList>
            <person name="Scholes J."/>
        </authorList>
    </citation>
    <scope>NUCLEOTIDE SEQUENCE</scope>
</reference>
<dbReference type="EMBL" id="CACSLK010000984">
    <property type="protein sequence ID" value="CAA0807103.1"/>
    <property type="molecule type" value="Genomic_DNA"/>
</dbReference>
<dbReference type="PROSITE" id="PS50222">
    <property type="entry name" value="EF_HAND_2"/>
    <property type="match status" value="1"/>
</dbReference>
<dbReference type="InterPro" id="IPR002048">
    <property type="entry name" value="EF_hand_dom"/>
</dbReference>
<evidence type="ECO:0000313" key="3">
    <source>
        <dbReference type="EMBL" id="CAA0807103.1"/>
    </source>
</evidence>
<dbReference type="InterPro" id="IPR011992">
    <property type="entry name" value="EF-hand-dom_pair"/>
</dbReference>
<gene>
    <name evidence="3" type="ORF">SHERM_09970</name>
</gene>
<dbReference type="Proteomes" id="UP001153555">
    <property type="component" value="Unassembled WGS sequence"/>
</dbReference>
<name>A0A9N7MDH3_STRHE</name>
<evidence type="ECO:0000313" key="4">
    <source>
        <dbReference type="Proteomes" id="UP001153555"/>
    </source>
</evidence>
<feature type="domain" description="EF-hand" evidence="2">
    <location>
        <begin position="26"/>
        <end position="51"/>
    </location>
</feature>
<evidence type="ECO:0000256" key="1">
    <source>
        <dbReference type="SAM" id="MobiDB-lite"/>
    </source>
</evidence>
<organism evidence="3 4">
    <name type="scientific">Striga hermonthica</name>
    <name type="common">Purple witchweed</name>
    <name type="synonym">Buchnera hermonthica</name>
    <dbReference type="NCBI Taxonomy" id="68872"/>
    <lineage>
        <taxon>Eukaryota</taxon>
        <taxon>Viridiplantae</taxon>
        <taxon>Streptophyta</taxon>
        <taxon>Embryophyta</taxon>
        <taxon>Tracheophyta</taxon>
        <taxon>Spermatophyta</taxon>
        <taxon>Magnoliopsida</taxon>
        <taxon>eudicotyledons</taxon>
        <taxon>Gunneridae</taxon>
        <taxon>Pentapetalae</taxon>
        <taxon>asterids</taxon>
        <taxon>lamiids</taxon>
        <taxon>Lamiales</taxon>
        <taxon>Orobanchaceae</taxon>
        <taxon>Buchnereae</taxon>
        <taxon>Striga</taxon>
    </lineage>
</organism>
<proteinExistence type="predicted"/>
<sequence>MNSDDNINGEELSDLLENFEVCVPKQKIDTDGDAQVDADEFGALYAVVMEDGGSDKGDDGKEDVRETGVPDYDRQGLLRGAMVGSTWMTDDEMRRVLQDCCRRGLWRGLRAVVT</sequence>
<comment type="caution">
    <text evidence="3">The sequence shown here is derived from an EMBL/GenBank/DDBJ whole genome shotgun (WGS) entry which is preliminary data.</text>
</comment>
<keyword evidence="4" id="KW-1185">Reference proteome</keyword>
<feature type="region of interest" description="Disordered" evidence="1">
    <location>
        <begin position="51"/>
        <end position="70"/>
    </location>
</feature>
<dbReference type="AlphaFoldDB" id="A0A9N7MDH3"/>
<protein>
    <submittedName>
        <fullName evidence="3">Calmodulin-like protein 5</fullName>
    </submittedName>
</protein>
<dbReference type="OrthoDB" id="925817at2759"/>
<dbReference type="GO" id="GO:0005509">
    <property type="term" value="F:calcium ion binding"/>
    <property type="evidence" value="ECO:0007669"/>
    <property type="project" value="InterPro"/>
</dbReference>
<evidence type="ECO:0000259" key="2">
    <source>
        <dbReference type="PROSITE" id="PS50222"/>
    </source>
</evidence>